<keyword evidence="7" id="KW-1185">Reference proteome</keyword>
<dbReference type="PANTHER" id="PTHR30332:SF17">
    <property type="entry name" value="TYPE IV PILIATION SYSTEM PROTEIN DR_0774-RELATED"/>
    <property type="match status" value="1"/>
</dbReference>
<evidence type="ECO:0000259" key="5">
    <source>
        <dbReference type="Pfam" id="PF13629"/>
    </source>
</evidence>
<organism evidence="6 7">
    <name type="scientific">Azospirillum rugosum</name>
    <dbReference type="NCBI Taxonomy" id="416170"/>
    <lineage>
        <taxon>Bacteria</taxon>
        <taxon>Pseudomonadati</taxon>
        <taxon>Pseudomonadota</taxon>
        <taxon>Alphaproteobacteria</taxon>
        <taxon>Rhodospirillales</taxon>
        <taxon>Azospirillaceae</taxon>
        <taxon>Azospirillum</taxon>
    </lineage>
</organism>
<dbReference type="Proteomes" id="UP000781958">
    <property type="component" value="Unassembled WGS sequence"/>
</dbReference>
<gene>
    <name evidence="6" type="ORF">J2851_003556</name>
</gene>
<dbReference type="InterPro" id="IPR004846">
    <property type="entry name" value="T2SS/T3SS_dom"/>
</dbReference>
<dbReference type="PANTHER" id="PTHR30332">
    <property type="entry name" value="PROBABLE GENERAL SECRETION PATHWAY PROTEIN D"/>
    <property type="match status" value="1"/>
</dbReference>
<evidence type="ECO:0000259" key="4">
    <source>
        <dbReference type="Pfam" id="PF04972"/>
    </source>
</evidence>
<evidence type="ECO:0000256" key="2">
    <source>
        <dbReference type="SAM" id="SignalP"/>
    </source>
</evidence>
<name>A0ABS4SMQ5_9PROT</name>
<dbReference type="Pfam" id="PF04972">
    <property type="entry name" value="BON"/>
    <property type="match status" value="1"/>
</dbReference>
<dbReference type="InterPro" id="IPR001775">
    <property type="entry name" value="GspD/PilQ"/>
</dbReference>
<dbReference type="Pfam" id="PF13629">
    <property type="entry name" value="T2SS-T3SS_pil_N"/>
    <property type="match status" value="1"/>
</dbReference>
<proteinExistence type="inferred from homology"/>
<dbReference type="InterPro" id="IPR050810">
    <property type="entry name" value="Bact_Secretion_Sys_Channel"/>
</dbReference>
<dbReference type="InterPro" id="IPR007055">
    <property type="entry name" value="BON_dom"/>
</dbReference>
<accession>A0ABS4SMQ5</accession>
<keyword evidence="2" id="KW-0732">Signal</keyword>
<evidence type="ECO:0000256" key="1">
    <source>
        <dbReference type="RuleBase" id="RU004003"/>
    </source>
</evidence>
<evidence type="ECO:0000313" key="7">
    <source>
        <dbReference type="Proteomes" id="UP000781958"/>
    </source>
</evidence>
<evidence type="ECO:0000259" key="3">
    <source>
        <dbReference type="Pfam" id="PF00263"/>
    </source>
</evidence>
<dbReference type="EMBL" id="JAGINP010000012">
    <property type="protein sequence ID" value="MBP2293772.1"/>
    <property type="molecule type" value="Genomic_DNA"/>
</dbReference>
<dbReference type="InterPro" id="IPR032789">
    <property type="entry name" value="T2SS-T3SS_pil_N"/>
</dbReference>
<feature type="domain" description="Type II/III secretion system secretin-like" evidence="3">
    <location>
        <begin position="240"/>
        <end position="405"/>
    </location>
</feature>
<dbReference type="Pfam" id="PF00263">
    <property type="entry name" value="Secretin"/>
    <property type="match status" value="1"/>
</dbReference>
<dbReference type="RefSeq" id="WP_209767694.1">
    <property type="nucleotide sequence ID" value="NZ_JAGINP010000012.1"/>
</dbReference>
<comment type="caution">
    <text evidence="6">The sequence shown here is derived from an EMBL/GenBank/DDBJ whole genome shotgun (WGS) entry which is preliminary data.</text>
</comment>
<feature type="domain" description="BON" evidence="4">
    <location>
        <begin position="113"/>
        <end position="167"/>
    </location>
</feature>
<feature type="domain" description="Pilus formation protein N-terminal" evidence="5">
    <location>
        <begin position="39"/>
        <end position="108"/>
    </location>
</feature>
<feature type="signal peptide" evidence="2">
    <location>
        <begin position="1"/>
        <end position="19"/>
    </location>
</feature>
<reference evidence="6 7" key="1">
    <citation type="submission" date="2021-03" db="EMBL/GenBank/DDBJ databases">
        <title>Genomic Encyclopedia of Type Strains, Phase III (KMG-III): the genomes of soil and plant-associated and newly described type strains.</title>
        <authorList>
            <person name="Whitman W."/>
        </authorList>
    </citation>
    <scope>NUCLEOTIDE SEQUENCE [LARGE SCALE GENOMIC DNA]</scope>
    <source>
        <strain evidence="6 7">IMMIB AFH-6</strain>
    </source>
</reference>
<protein>
    <submittedName>
        <fullName evidence="6">Pilus assembly protein CpaC</fullName>
    </submittedName>
</protein>
<feature type="chain" id="PRO_5045639021" evidence="2">
    <location>
        <begin position="20"/>
        <end position="468"/>
    </location>
</feature>
<sequence>MKPVSAIFLSALALSGGFAGELSAQTAVRVESAAAQVSGEVQLPLNKSRVIRVDRPVTDVLVGNPQVADVMALSDRSIYVLGKSLGSTNIVLYGANRSLISLMDVTVTPDLPTLRQRLHELMPNERVEVRGANDAVVLSGTVSNGELMKRAVAVAENFAPGKVTNMLGMAGGQQVMLAVRFAEVKRNLAKQLGLNTNILVGRGNDQLAFRSGSVPNLTPFAAAAGMLNWGSVSIDLLLDALEQKGIVKTLAEPNLIAMSGETASFLAGGEFPIPVGTNYQNGTNFITIEFKQFGVKLAFTPTVLGNGTINLLVEPEVSAIDKTNAVVLSGTVIPGLTTRRARTTVDLRHGESFAIAGLIQSNFTDGVNQVPGLGDIPVLGALLRSSSFQQQETELVIIVTPYLVRPALAGQLRLPTDNFTPPQEMDLFLKGRVEGARPGPAAAASTAAPTAAMPAGAGLAGDVGYVLR</sequence>
<evidence type="ECO:0000313" key="6">
    <source>
        <dbReference type="EMBL" id="MBP2293772.1"/>
    </source>
</evidence>
<comment type="similarity">
    <text evidence="1">Belongs to the bacterial secretin family.</text>
</comment>
<dbReference type="PRINTS" id="PR00811">
    <property type="entry name" value="BCTERIALGSPD"/>
</dbReference>